<comment type="caution">
    <text evidence="1">The sequence shown here is derived from an EMBL/GenBank/DDBJ whole genome shotgun (WGS) entry which is preliminary data.</text>
</comment>
<dbReference type="Gene3D" id="3.30.572.10">
    <property type="entry name" value="Thymidylate synthase/dCMP hydroxymethylase domain"/>
    <property type="match status" value="1"/>
</dbReference>
<proteinExistence type="predicted"/>
<accession>A0A9W6PMA6</accession>
<dbReference type="EMBL" id="BSRX01000062">
    <property type="protein sequence ID" value="GLW58895.1"/>
    <property type="molecule type" value="Genomic_DNA"/>
</dbReference>
<sequence>MQHFMVDAPDISTAWLRAASRLADLPDKRAYHTVVRITDPRSEDPRVRSELERLRAARKGSPLYPLETVVNTLFPTALAAVSKDHDDLVRRYRALYSRLRKAARRNIHGTYFGRLVCYPGKDSTGTPVDQLGLLIDRLRRYSGSAQWNGLYEAGTAHIDDASHSPAADDAHLADLPIRVAGSDTQTLDFPCLSHVSFQLESRTRTVHTLAYYRSHYMFDRAYGNYLALGRLNAWVAQQAGLTPGSLTVVAGVARLDCPADQVSLLQHAAQKDAMFDLAN</sequence>
<dbReference type="InterPro" id="IPR036926">
    <property type="entry name" value="Thymidate_synth/dCMP_Mease_sf"/>
</dbReference>
<dbReference type="AlphaFoldDB" id="A0A9W6PMA6"/>
<protein>
    <submittedName>
        <fullName evidence="1">Uncharacterized protein</fullName>
    </submittedName>
</protein>
<evidence type="ECO:0000313" key="2">
    <source>
        <dbReference type="Proteomes" id="UP001165143"/>
    </source>
</evidence>
<gene>
    <name evidence="1" type="ORF">Kpho01_69050</name>
</gene>
<dbReference type="Proteomes" id="UP001165143">
    <property type="component" value="Unassembled WGS sequence"/>
</dbReference>
<organism evidence="1 2">
    <name type="scientific">Kitasatospora phosalacinea</name>
    <dbReference type="NCBI Taxonomy" id="2065"/>
    <lineage>
        <taxon>Bacteria</taxon>
        <taxon>Bacillati</taxon>
        <taxon>Actinomycetota</taxon>
        <taxon>Actinomycetes</taxon>
        <taxon>Kitasatosporales</taxon>
        <taxon>Streptomycetaceae</taxon>
        <taxon>Kitasatospora</taxon>
    </lineage>
</organism>
<reference evidence="1" key="1">
    <citation type="submission" date="2023-02" db="EMBL/GenBank/DDBJ databases">
        <title>Kitasatospora phosalacinea NBRC 14362.</title>
        <authorList>
            <person name="Ichikawa N."/>
            <person name="Sato H."/>
            <person name="Tonouchi N."/>
        </authorList>
    </citation>
    <scope>NUCLEOTIDE SEQUENCE</scope>
    <source>
        <strain evidence="1">NBRC 14362</strain>
    </source>
</reference>
<dbReference type="SUPFAM" id="SSF55831">
    <property type="entry name" value="Thymidylate synthase/dCMP hydroxymethylase"/>
    <property type="match status" value="1"/>
</dbReference>
<evidence type="ECO:0000313" key="1">
    <source>
        <dbReference type="EMBL" id="GLW58895.1"/>
    </source>
</evidence>
<name>A0A9W6PMA6_9ACTN</name>
<dbReference type="RefSeq" id="WP_234337474.1">
    <property type="nucleotide sequence ID" value="NZ_BSRX01000062.1"/>
</dbReference>